<gene>
    <name evidence="1" type="ORF">RJ53_00385</name>
</gene>
<dbReference type="AlphaFoldDB" id="A0A8J7W825"/>
<accession>A0A8J7W825</accession>
<reference evidence="1" key="1">
    <citation type="submission" date="2014-12" db="EMBL/GenBank/DDBJ databases">
        <authorList>
            <person name="Huang H.-H."/>
            <person name="Chen S.-C."/>
            <person name="Lai M.-C."/>
        </authorList>
    </citation>
    <scope>NUCLEOTIDE SEQUENCE</scope>
    <source>
        <strain evidence="1">K1F9705b</strain>
    </source>
</reference>
<evidence type="ECO:0008006" key="3">
    <source>
        <dbReference type="Google" id="ProtNLM"/>
    </source>
</evidence>
<dbReference type="PANTHER" id="PTHR34387">
    <property type="entry name" value="SLR1258 PROTEIN"/>
    <property type="match status" value="1"/>
</dbReference>
<dbReference type="EMBL" id="JWHL01000001">
    <property type="protein sequence ID" value="MBR1368030.1"/>
    <property type="molecule type" value="Genomic_DNA"/>
</dbReference>
<dbReference type="PANTHER" id="PTHR34387:SF2">
    <property type="entry name" value="SLR1258 PROTEIN"/>
    <property type="match status" value="1"/>
</dbReference>
<organism evidence="1 2">
    <name type="scientific">Methanocalculus chunghsingensis</name>
    <dbReference type="NCBI Taxonomy" id="156457"/>
    <lineage>
        <taxon>Archaea</taxon>
        <taxon>Methanobacteriati</taxon>
        <taxon>Methanobacteriota</taxon>
        <taxon>Stenosarchaea group</taxon>
        <taxon>Methanomicrobia</taxon>
        <taxon>Methanomicrobiales</taxon>
        <taxon>Methanocalculaceae</taxon>
        <taxon>Methanocalculus</taxon>
    </lineage>
</organism>
<protein>
    <recommendedName>
        <fullName evidence="3">SIMPL domain-containing protein</fullName>
    </recommendedName>
</protein>
<dbReference type="Pfam" id="PF04402">
    <property type="entry name" value="SIMPL"/>
    <property type="match status" value="1"/>
</dbReference>
<name>A0A8J7W825_9EURY</name>
<sequence>MQLKSLVPVLIILLVISIVTLPVTAAVDSNERLIHTQGNGEVVTTPDRVEISLAVITEHADVRVAQRDNANQMSSAMDALERAGLTSEDMKTTGYSIYKVSKSVDPKTGMRLPAEEQIEVYRVTNTLLVTLKDTTRAGEIIDIAVENGANNVNYISFTLSDEKEKALRAAALQNAVAESRADADVVAAALGLTVRDVKEVTIGGGYYPVANRMYDSMMAAGAVERAETPIEPGEVKVTATVSITYLC</sequence>
<proteinExistence type="predicted"/>
<dbReference type="GO" id="GO:0006974">
    <property type="term" value="P:DNA damage response"/>
    <property type="evidence" value="ECO:0007669"/>
    <property type="project" value="TreeGrafter"/>
</dbReference>
<evidence type="ECO:0000313" key="2">
    <source>
        <dbReference type="Proteomes" id="UP000730161"/>
    </source>
</evidence>
<dbReference type="Gene3D" id="3.30.110.170">
    <property type="entry name" value="Protein of unknown function (DUF541), domain 1"/>
    <property type="match status" value="1"/>
</dbReference>
<dbReference type="InterPro" id="IPR007497">
    <property type="entry name" value="SIMPL/DUF541"/>
</dbReference>
<dbReference type="InterPro" id="IPR052022">
    <property type="entry name" value="26kDa_periplasmic_antigen"/>
</dbReference>
<dbReference type="Gene3D" id="3.30.70.2970">
    <property type="entry name" value="Protein of unknown function (DUF541), domain 2"/>
    <property type="match status" value="1"/>
</dbReference>
<keyword evidence="2" id="KW-1185">Reference proteome</keyword>
<comment type="caution">
    <text evidence="1">The sequence shown here is derived from an EMBL/GenBank/DDBJ whole genome shotgun (WGS) entry which is preliminary data.</text>
</comment>
<evidence type="ECO:0000313" key="1">
    <source>
        <dbReference type="EMBL" id="MBR1368030.1"/>
    </source>
</evidence>
<dbReference type="Proteomes" id="UP000730161">
    <property type="component" value="Unassembled WGS sequence"/>
</dbReference>